<dbReference type="InterPro" id="IPR039903">
    <property type="entry name" value="Zswim2"/>
</dbReference>
<keyword evidence="1" id="KW-0862">Zinc</keyword>
<keyword evidence="1" id="KW-0863">Zinc-finger</keyword>
<dbReference type="STRING" id="2060905.A0A2B7X540"/>
<feature type="domain" description="RING-type" evidence="3">
    <location>
        <begin position="303"/>
        <end position="374"/>
    </location>
</feature>
<dbReference type="AlphaFoldDB" id="A0A2B7X540"/>
<feature type="region of interest" description="Disordered" evidence="2">
    <location>
        <begin position="310"/>
        <end position="330"/>
    </location>
</feature>
<dbReference type="InterPro" id="IPR001841">
    <property type="entry name" value="Znf_RING"/>
</dbReference>
<name>A0A2B7X540_9EURO</name>
<evidence type="ECO:0000256" key="1">
    <source>
        <dbReference type="PROSITE-ProRule" id="PRU00175"/>
    </source>
</evidence>
<dbReference type="PANTHER" id="PTHR21540">
    <property type="entry name" value="RING FINGER AND SWIM DOMAIN-CONTAINING PROTEIN 2"/>
    <property type="match status" value="1"/>
</dbReference>
<feature type="compositionally biased region" description="Basic and acidic residues" evidence="2">
    <location>
        <begin position="215"/>
        <end position="225"/>
    </location>
</feature>
<sequence>MASVSNYPRSSAHRQLSFPNHSHRTSHNDNKSQSNTTTRDLSELLAVYPEDVTCIGFAPSQNRSCRNRTRADNRARASRILRNGTDKLHAGESLDGLLDSLAPLLLCYLHKNQAPGIVEGWEEEVSQYRSSTSQQRVENQRSSEELRQLDDDELQRLIAGVTAALQARQQPQPTVPRPPTTSRAPIPQPQRSGLSSGRARSPFTASTTQVSEPVVPREEHRENSRQRQTAPAEARQAPGTTLLSAGGNGSSTASQPEPSTSSSLLASSPSPSATSPFIFTANTSSTSPPRRPPVTRKPIEADCGICMDPFLEADADTNGPDSRRSNNSSSQQPELVWCRAQCGGNLHKACFSRWESQCLTDGRPRCAVTCPLCRASWKRDGEE</sequence>
<dbReference type="GO" id="GO:0008270">
    <property type="term" value="F:zinc ion binding"/>
    <property type="evidence" value="ECO:0007669"/>
    <property type="project" value="UniProtKB-KW"/>
</dbReference>
<reference evidence="4 5" key="1">
    <citation type="submission" date="2017-10" db="EMBL/GenBank/DDBJ databases">
        <title>Comparative genomics in systemic dimorphic fungi from Ajellomycetaceae.</title>
        <authorList>
            <person name="Munoz J.F."/>
            <person name="Mcewen J.G."/>
            <person name="Clay O.K."/>
            <person name="Cuomo C.A."/>
        </authorList>
    </citation>
    <scope>NUCLEOTIDE SEQUENCE [LARGE SCALE GENOMIC DNA]</scope>
    <source>
        <strain evidence="4 5">UAMH130</strain>
    </source>
</reference>
<feature type="region of interest" description="Disordered" evidence="2">
    <location>
        <begin position="130"/>
        <end position="150"/>
    </location>
</feature>
<feature type="region of interest" description="Disordered" evidence="2">
    <location>
        <begin position="1"/>
        <end position="37"/>
    </location>
</feature>
<dbReference type="GO" id="GO:0061630">
    <property type="term" value="F:ubiquitin protein ligase activity"/>
    <property type="evidence" value="ECO:0007669"/>
    <property type="project" value="InterPro"/>
</dbReference>
<feature type="compositionally biased region" description="Low complexity" evidence="2">
    <location>
        <begin position="258"/>
        <end position="276"/>
    </location>
</feature>
<dbReference type="SUPFAM" id="SSF57850">
    <property type="entry name" value="RING/U-box"/>
    <property type="match status" value="1"/>
</dbReference>
<dbReference type="Gene3D" id="3.30.40.10">
    <property type="entry name" value="Zinc/RING finger domain, C3HC4 (zinc finger)"/>
    <property type="match status" value="1"/>
</dbReference>
<feature type="region of interest" description="Disordered" evidence="2">
    <location>
        <begin position="164"/>
        <end position="298"/>
    </location>
</feature>
<organism evidence="4 5">
    <name type="scientific">Blastomyces parvus</name>
    <dbReference type="NCBI Taxonomy" id="2060905"/>
    <lineage>
        <taxon>Eukaryota</taxon>
        <taxon>Fungi</taxon>
        <taxon>Dikarya</taxon>
        <taxon>Ascomycota</taxon>
        <taxon>Pezizomycotina</taxon>
        <taxon>Eurotiomycetes</taxon>
        <taxon>Eurotiomycetidae</taxon>
        <taxon>Onygenales</taxon>
        <taxon>Ajellomycetaceae</taxon>
        <taxon>Blastomyces</taxon>
    </lineage>
</organism>
<proteinExistence type="predicted"/>
<evidence type="ECO:0000256" key="2">
    <source>
        <dbReference type="SAM" id="MobiDB-lite"/>
    </source>
</evidence>
<keyword evidence="5" id="KW-1185">Reference proteome</keyword>
<comment type="caution">
    <text evidence="4">The sequence shown here is derived from an EMBL/GenBank/DDBJ whole genome shotgun (WGS) entry which is preliminary data.</text>
</comment>
<dbReference type="OrthoDB" id="2122982at2759"/>
<evidence type="ECO:0000313" key="5">
    <source>
        <dbReference type="Proteomes" id="UP000224080"/>
    </source>
</evidence>
<accession>A0A2B7X540</accession>
<dbReference type="EMBL" id="PDNC01000044">
    <property type="protein sequence ID" value="PGH03852.1"/>
    <property type="molecule type" value="Genomic_DNA"/>
</dbReference>
<feature type="compositionally biased region" description="Polar residues" evidence="2">
    <location>
        <begin position="1"/>
        <end position="20"/>
    </location>
</feature>
<protein>
    <recommendedName>
        <fullName evidence="3">RING-type domain-containing protein</fullName>
    </recommendedName>
</protein>
<keyword evidence="1" id="KW-0479">Metal-binding</keyword>
<dbReference type="Proteomes" id="UP000224080">
    <property type="component" value="Unassembled WGS sequence"/>
</dbReference>
<gene>
    <name evidence="4" type="ORF">GX51_03840</name>
</gene>
<evidence type="ECO:0000259" key="3">
    <source>
        <dbReference type="PROSITE" id="PS50089"/>
    </source>
</evidence>
<evidence type="ECO:0000313" key="4">
    <source>
        <dbReference type="EMBL" id="PGH03852.1"/>
    </source>
</evidence>
<dbReference type="PROSITE" id="PS50089">
    <property type="entry name" value="ZF_RING_2"/>
    <property type="match status" value="1"/>
</dbReference>
<dbReference type="InterPro" id="IPR013083">
    <property type="entry name" value="Znf_RING/FYVE/PHD"/>
</dbReference>
<feature type="compositionally biased region" description="Basic and acidic residues" evidence="2">
    <location>
        <begin position="138"/>
        <end position="149"/>
    </location>
</feature>
<dbReference type="PANTHER" id="PTHR21540:SF0">
    <property type="entry name" value="PHD FAMILY PROTEIN"/>
    <property type="match status" value="1"/>
</dbReference>